<evidence type="ECO:0000313" key="8">
    <source>
        <dbReference type="Proteomes" id="UP000287188"/>
    </source>
</evidence>
<proteinExistence type="predicted"/>
<evidence type="ECO:0000256" key="5">
    <source>
        <dbReference type="ARBA" id="ARBA00023136"/>
    </source>
</evidence>
<dbReference type="RefSeq" id="WP_126555222.1">
    <property type="nucleotide sequence ID" value="NZ_BIFS01000002.1"/>
</dbReference>
<accession>A0A402ATJ2</accession>
<evidence type="ECO:0000256" key="6">
    <source>
        <dbReference type="SAM" id="Phobius"/>
    </source>
</evidence>
<keyword evidence="5 6" id="KW-0472">Membrane</keyword>
<dbReference type="AlphaFoldDB" id="A0A402ATJ2"/>
<feature type="transmembrane region" description="Helical" evidence="6">
    <location>
        <begin position="112"/>
        <end position="138"/>
    </location>
</feature>
<comment type="subcellular location">
    <subcellularLocation>
        <location evidence="1">Cell membrane</location>
        <topology evidence="1">Multi-pass membrane protein</topology>
    </subcellularLocation>
</comment>
<dbReference type="EMBL" id="BIFS01000002">
    <property type="protein sequence ID" value="GCE22421.1"/>
    <property type="molecule type" value="Genomic_DNA"/>
</dbReference>
<dbReference type="Pfam" id="PF01810">
    <property type="entry name" value="LysE"/>
    <property type="match status" value="1"/>
</dbReference>
<comment type="caution">
    <text evidence="7">The sequence shown here is derived from an EMBL/GenBank/DDBJ whole genome shotgun (WGS) entry which is preliminary data.</text>
</comment>
<dbReference type="Proteomes" id="UP000287188">
    <property type="component" value="Unassembled WGS sequence"/>
</dbReference>
<protein>
    <submittedName>
        <fullName evidence="7">Lysine transporter LysE</fullName>
    </submittedName>
</protein>
<feature type="transmembrane region" description="Helical" evidence="6">
    <location>
        <begin position="51"/>
        <end position="69"/>
    </location>
</feature>
<sequence>METSFLLRGLLIGLSVAAVVGPMSVLCIQRTLHKGFRYGFVSGLGVATADGLYGCIAGFGLTVIASFLVHQQGWIRIIGGLFLIYLGIKTLLTRPAEHAAAAARASGWLSAYLSTLLLTLTNPLTILSFAAIFAGLGIGSGNSNFVTALLVVGGVFLGSALWWLLLTGGVSLVRGRFTPRWLLWINRISGLVITIFGVVALIGLNR</sequence>
<feature type="transmembrane region" description="Helical" evidence="6">
    <location>
        <begin position="184"/>
        <end position="204"/>
    </location>
</feature>
<feature type="transmembrane region" description="Helical" evidence="6">
    <location>
        <begin position="74"/>
        <end position="92"/>
    </location>
</feature>
<feature type="transmembrane region" description="Helical" evidence="6">
    <location>
        <begin position="145"/>
        <end position="164"/>
    </location>
</feature>
<dbReference type="GO" id="GO:0005886">
    <property type="term" value="C:plasma membrane"/>
    <property type="evidence" value="ECO:0007669"/>
    <property type="project" value="UniProtKB-SubCell"/>
</dbReference>
<evidence type="ECO:0000256" key="1">
    <source>
        <dbReference type="ARBA" id="ARBA00004651"/>
    </source>
</evidence>
<evidence type="ECO:0000256" key="3">
    <source>
        <dbReference type="ARBA" id="ARBA00022692"/>
    </source>
</evidence>
<reference evidence="8" key="1">
    <citation type="submission" date="2018-12" db="EMBL/GenBank/DDBJ databases">
        <title>Tengunoibacter tsumagoiensis gen. nov., sp. nov., Dictyobacter kobayashii sp. nov., D. alpinus sp. nov., and D. joshuensis sp. nov. and description of Dictyobacteraceae fam. nov. within the order Ktedonobacterales isolated from Tengu-no-mugimeshi.</title>
        <authorList>
            <person name="Wang C.M."/>
            <person name="Zheng Y."/>
            <person name="Sakai Y."/>
            <person name="Toyoda A."/>
            <person name="Minakuchi Y."/>
            <person name="Abe K."/>
            <person name="Yokota A."/>
            <person name="Yabe S."/>
        </authorList>
    </citation>
    <scope>NUCLEOTIDE SEQUENCE [LARGE SCALE GENOMIC DNA]</scope>
    <source>
        <strain evidence="8">Uno11</strain>
    </source>
</reference>
<keyword evidence="3 6" id="KW-0812">Transmembrane</keyword>
<dbReference type="PANTHER" id="PTHR30086:SF20">
    <property type="entry name" value="ARGININE EXPORTER PROTEIN ARGO-RELATED"/>
    <property type="match status" value="1"/>
</dbReference>
<keyword evidence="4 6" id="KW-1133">Transmembrane helix</keyword>
<name>A0A402ATJ2_9CHLR</name>
<evidence type="ECO:0000256" key="4">
    <source>
        <dbReference type="ARBA" id="ARBA00022989"/>
    </source>
</evidence>
<evidence type="ECO:0000313" key="7">
    <source>
        <dbReference type="EMBL" id="GCE22421.1"/>
    </source>
</evidence>
<dbReference type="InterPro" id="IPR001123">
    <property type="entry name" value="LeuE-type"/>
</dbReference>
<gene>
    <name evidence="7" type="ORF">KDK_62210</name>
</gene>
<keyword evidence="2" id="KW-1003">Cell membrane</keyword>
<dbReference type="GO" id="GO:0015171">
    <property type="term" value="F:amino acid transmembrane transporter activity"/>
    <property type="evidence" value="ECO:0007669"/>
    <property type="project" value="TreeGrafter"/>
</dbReference>
<keyword evidence="8" id="KW-1185">Reference proteome</keyword>
<evidence type="ECO:0000256" key="2">
    <source>
        <dbReference type="ARBA" id="ARBA00022475"/>
    </source>
</evidence>
<organism evidence="7 8">
    <name type="scientific">Dictyobacter kobayashii</name>
    <dbReference type="NCBI Taxonomy" id="2014872"/>
    <lineage>
        <taxon>Bacteria</taxon>
        <taxon>Bacillati</taxon>
        <taxon>Chloroflexota</taxon>
        <taxon>Ktedonobacteria</taxon>
        <taxon>Ktedonobacterales</taxon>
        <taxon>Dictyobacteraceae</taxon>
        <taxon>Dictyobacter</taxon>
    </lineage>
</organism>
<dbReference type="OrthoDB" id="5638726at2"/>
<dbReference type="PANTHER" id="PTHR30086">
    <property type="entry name" value="ARGININE EXPORTER PROTEIN ARGO"/>
    <property type="match status" value="1"/>
</dbReference>